<protein>
    <recommendedName>
        <fullName evidence="11">Probable nicotinate-nucleotide adenylyltransferase</fullName>
        <ecNumber evidence="11">2.7.7.18</ecNumber>
    </recommendedName>
    <alternativeName>
        <fullName evidence="11">Deamido-NAD(+) diphosphorylase</fullName>
    </alternativeName>
    <alternativeName>
        <fullName evidence="11">Deamido-NAD(+) pyrophosphorylase</fullName>
    </alternativeName>
    <alternativeName>
        <fullName evidence="11">Nicotinate mononucleotide adenylyltransferase</fullName>
        <shortName evidence="11">NaMN adenylyltransferase</shortName>
    </alternativeName>
</protein>
<dbReference type="Proteomes" id="UP000238220">
    <property type="component" value="Unassembled WGS sequence"/>
</dbReference>
<dbReference type="UniPathway" id="UPA00253">
    <property type="reaction ID" value="UER00332"/>
</dbReference>
<dbReference type="EC" id="2.7.7.18" evidence="11"/>
<dbReference type="InterPro" id="IPR005248">
    <property type="entry name" value="NadD/NMNAT"/>
</dbReference>
<name>A0A2S5TLW2_9GAMM</name>
<dbReference type="Gene3D" id="3.40.50.620">
    <property type="entry name" value="HUPs"/>
    <property type="match status" value="1"/>
</dbReference>
<dbReference type="PANTHER" id="PTHR39321:SF3">
    <property type="entry name" value="PHOSPHOPANTETHEINE ADENYLYLTRANSFERASE"/>
    <property type="match status" value="1"/>
</dbReference>
<keyword evidence="7 11" id="KW-0547">Nucleotide-binding</keyword>
<dbReference type="NCBIfam" id="TIGR00482">
    <property type="entry name" value="nicotinate (nicotinamide) nucleotide adenylyltransferase"/>
    <property type="match status" value="1"/>
</dbReference>
<evidence type="ECO:0000256" key="1">
    <source>
        <dbReference type="ARBA" id="ARBA00002324"/>
    </source>
</evidence>
<keyword evidence="5 11" id="KW-0808">Transferase</keyword>
<keyword evidence="6 11" id="KW-0548">Nucleotidyltransferase</keyword>
<evidence type="ECO:0000256" key="8">
    <source>
        <dbReference type="ARBA" id="ARBA00022840"/>
    </source>
</evidence>
<dbReference type="HAMAP" id="MF_00244">
    <property type="entry name" value="NaMN_adenylyltr"/>
    <property type="match status" value="1"/>
</dbReference>
<evidence type="ECO:0000256" key="2">
    <source>
        <dbReference type="ARBA" id="ARBA00005019"/>
    </source>
</evidence>
<dbReference type="GO" id="GO:0009435">
    <property type="term" value="P:NAD+ biosynthetic process"/>
    <property type="evidence" value="ECO:0007669"/>
    <property type="project" value="UniProtKB-UniRule"/>
</dbReference>
<dbReference type="NCBIfam" id="NF000839">
    <property type="entry name" value="PRK00071.1-1"/>
    <property type="match status" value="1"/>
</dbReference>
<evidence type="ECO:0000256" key="9">
    <source>
        <dbReference type="ARBA" id="ARBA00023027"/>
    </source>
</evidence>
<evidence type="ECO:0000256" key="4">
    <source>
        <dbReference type="ARBA" id="ARBA00022642"/>
    </source>
</evidence>
<evidence type="ECO:0000256" key="11">
    <source>
        <dbReference type="HAMAP-Rule" id="MF_00244"/>
    </source>
</evidence>
<organism evidence="13 14">
    <name type="scientific">Solimonas fluminis</name>
    <dbReference type="NCBI Taxonomy" id="2086571"/>
    <lineage>
        <taxon>Bacteria</taxon>
        <taxon>Pseudomonadati</taxon>
        <taxon>Pseudomonadota</taxon>
        <taxon>Gammaproteobacteria</taxon>
        <taxon>Nevskiales</taxon>
        <taxon>Nevskiaceae</taxon>
        <taxon>Solimonas</taxon>
    </lineage>
</organism>
<reference evidence="13 14" key="1">
    <citation type="submission" date="2018-02" db="EMBL/GenBank/DDBJ databases">
        <title>Genome sequencing of Solimonas sp. HR-BB.</title>
        <authorList>
            <person name="Lee Y."/>
            <person name="Jeon C.O."/>
        </authorList>
    </citation>
    <scope>NUCLEOTIDE SEQUENCE [LARGE SCALE GENOMIC DNA]</scope>
    <source>
        <strain evidence="13 14">HR-BB</strain>
    </source>
</reference>
<dbReference type="OrthoDB" id="5295945at2"/>
<evidence type="ECO:0000256" key="6">
    <source>
        <dbReference type="ARBA" id="ARBA00022695"/>
    </source>
</evidence>
<keyword evidence="4 11" id="KW-0662">Pyridine nucleotide biosynthesis</keyword>
<comment type="caution">
    <text evidence="13">The sequence shown here is derived from an EMBL/GenBank/DDBJ whole genome shotgun (WGS) entry which is preliminary data.</text>
</comment>
<comment type="similarity">
    <text evidence="3 11">Belongs to the NadD family.</text>
</comment>
<dbReference type="AlphaFoldDB" id="A0A2S5TLW2"/>
<dbReference type="InterPro" id="IPR004821">
    <property type="entry name" value="Cyt_trans-like"/>
</dbReference>
<dbReference type="RefSeq" id="WP_104228926.1">
    <property type="nucleotide sequence ID" value="NZ_PSNW01000001.1"/>
</dbReference>
<proteinExistence type="inferred from homology"/>
<feature type="domain" description="Cytidyltransferase-like" evidence="12">
    <location>
        <begin position="7"/>
        <end position="184"/>
    </location>
</feature>
<dbReference type="Pfam" id="PF01467">
    <property type="entry name" value="CTP_transf_like"/>
    <property type="match status" value="1"/>
</dbReference>
<keyword evidence="9 11" id="KW-0520">NAD</keyword>
<dbReference type="InterPro" id="IPR014729">
    <property type="entry name" value="Rossmann-like_a/b/a_fold"/>
</dbReference>
<dbReference type="GO" id="GO:0004515">
    <property type="term" value="F:nicotinate-nucleotide adenylyltransferase activity"/>
    <property type="evidence" value="ECO:0007669"/>
    <property type="project" value="UniProtKB-UniRule"/>
</dbReference>
<dbReference type="SUPFAM" id="SSF52374">
    <property type="entry name" value="Nucleotidylyl transferase"/>
    <property type="match status" value="1"/>
</dbReference>
<dbReference type="CDD" id="cd02165">
    <property type="entry name" value="NMNAT"/>
    <property type="match status" value="1"/>
</dbReference>
<dbReference type="EMBL" id="PSNW01000001">
    <property type="protein sequence ID" value="PPE75961.1"/>
    <property type="molecule type" value="Genomic_DNA"/>
</dbReference>
<evidence type="ECO:0000256" key="5">
    <source>
        <dbReference type="ARBA" id="ARBA00022679"/>
    </source>
</evidence>
<evidence type="ECO:0000256" key="3">
    <source>
        <dbReference type="ARBA" id="ARBA00009014"/>
    </source>
</evidence>
<accession>A0A2S5TLW2</accession>
<comment type="catalytic activity">
    <reaction evidence="10 11">
        <text>nicotinate beta-D-ribonucleotide + ATP + H(+) = deamido-NAD(+) + diphosphate</text>
        <dbReference type="Rhea" id="RHEA:22860"/>
        <dbReference type="ChEBI" id="CHEBI:15378"/>
        <dbReference type="ChEBI" id="CHEBI:30616"/>
        <dbReference type="ChEBI" id="CHEBI:33019"/>
        <dbReference type="ChEBI" id="CHEBI:57502"/>
        <dbReference type="ChEBI" id="CHEBI:58437"/>
        <dbReference type="EC" id="2.7.7.18"/>
    </reaction>
</comment>
<dbReference type="GO" id="GO:0005524">
    <property type="term" value="F:ATP binding"/>
    <property type="evidence" value="ECO:0007669"/>
    <property type="project" value="UniProtKB-KW"/>
</dbReference>
<evidence type="ECO:0000313" key="14">
    <source>
        <dbReference type="Proteomes" id="UP000238220"/>
    </source>
</evidence>
<keyword evidence="8 11" id="KW-0067">ATP-binding</keyword>
<evidence type="ECO:0000313" key="13">
    <source>
        <dbReference type="EMBL" id="PPE75961.1"/>
    </source>
</evidence>
<evidence type="ECO:0000256" key="10">
    <source>
        <dbReference type="ARBA" id="ARBA00048721"/>
    </source>
</evidence>
<evidence type="ECO:0000256" key="7">
    <source>
        <dbReference type="ARBA" id="ARBA00022741"/>
    </source>
</evidence>
<dbReference type="PANTHER" id="PTHR39321">
    <property type="entry name" value="NICOTINATE-NUCLEOTIDE ADENYLYLTRANSFERASE-RELATED"/>
    <property type="match status" value="1"/>
</dbReference>
<comment type="function">
    <text evidence="1 11">Catalyzes the reversible adenylation of nicotinate mononucleotide (NaMN) to nicotinic acid adenine dinucleotide (NaAD).</text>
</comment>
<comment type="pathway">
    <text evidence="2 11">Cofactor biosynthesis; NAD(+) biosynthesis; deamido-NAD(+) from nicotinate D-ribonucleotide: step 1/1.</text>
</comment>
<gene>
    <name evidence="11" type="primary">nadD</name>
    <name evidence="13" type="ORF">C3942_03515</name>
</gene>
<evidence type="ECO:0000259" key="12">
    <source>
        <dbReference type="Pfam" id="PF01467"/>
    </source>
</evidence>
<keyword evidence="14" id="KW-1185">Reference proteome</keyword>
<sequence length="221" mass="24104">MKSPIGIFGGAFAPFHHGHLRLAIEARERLGLGQVRLVPTALPAHRSASKVSPQRRLEWLKLGVRREKGLVADDCEIRRGGVSYTVDTLAGLRAEFPETPLVLLMGADAFAHLHCWNRWPQLLELAHLVVIARAESRLEPPTEAAAVLAGREASDPAVLQQATAGRWLRLDVPVLDISSTRIRRLLKLGQSVRGLVPDAILNSLTAADIAALTQDDDAKTH</sequence>